<evidence type="ECO:0000256" key="7">
    <source>
        <dbReference type="ARBA" id="ARBA00023136"/>
    </source>
</evidence>
<evidence type="ECO:0000256" key="8">
    <source>
        <dbReference type="SAM" id="Phobius"/>
    </source>
</evidence>
<feature type="transmembrane region" description="Helical" evidence="8">
    <location>
        <begin position="328"/>
        <end position="346"/>
    </location>
</feature>
<keyword evidence="2" id="KW-1003">Cell membrane</keyword>
<evidence type="ECO:0000256" key="1">
    <source>
        <dbReference type="ARBA" id="ARBA00004651"/>
    </source>
</evidence>
<dbReference type="GO" id="GO:0009103">
    <property type="term" value="P:lipopolysaccharide biosynthetic process"/>
    <property type="evidence" value="ECO:0007669"/>
    <property type="project" value="UniProtKB-ARBA"/>
</dbReference>
<protein>
    <submittedName>
        <fullName evidence="10">Hypothetical membrane protein</fullName>
    </submittedName>
</protein>
<dbReference type="PANTHER" id="PTHR33908:SF11">
    <property type="entry name" value="MEMBRANE PROTEIN"/>
    <property type="match status" value="1"/>
</dbReference>
<keyword evidence="4" id="KW-0808">Transferase</keyword>
<evidence type="ECO:0000256" key="2">
    <source>
        <dbReference type="ARBA" id="ARBA00022475"/>
    </source>
</evidence>
<accession>C4XL76</accession>
<feature type="transmembrane region" description="Helical" evidence="8">
    <location>
        <begin position="389"/>
        <end position="410"/>
    </location>
</feature>
<feature type="transmembrane region" description="Helical" evidence="8">
    <location>
        <begin position="39"/>
        <end position="57"/>
    </location>
</feature>
<feature type="transmembrane region" description="Helical" evidence="8">
    <location>
        <begin position="220"/>
        <end position="237"/>
    </location>
</feature>
<dbReference type="Pfam" id="PF13231">
    <property type="entry name" value="PMT_2"/>
    <property type="match status" value="1"/>
</dbReference>
<evidence type="ECO:0000256" key="3">
    <source>
        <dbReference type="ARBA" id="ARBA00022676"/>
    </source>
</evidence>
<name>C4XL76_SOLM1</name>
<feature type="transmembrane region" description="Helical" evidence="8">
    <location>
        <begin position="244"/>
        <end position="264"/>
    </location>
</feature>
<organism evidence="10 11">
    <name type="scientific">Solidesulfovibrio magneticus (strain ATCC 700980 / DSM 13731 / RS-1)</name>
    <name type="common">Desulfovibrio magneticus</name>
    <dbReference type="NCBI Taxonomy" id="573370"/>
    <lineage>
        <taxon>Bacteria</taxon>
        <taxon>Pseudomonadati</taxon>
        <taxon>Thermodesulfobacteriota</taxon>
        <taxon>Desulfovibrionia</taxon>
        <taxon>Desulfovibrionales</taxon>
        <taxon>Desulfovibrionaceae</taxon>
        <taxon>Solidesulfovibrio</taxon>
    </lineage>
</organism>
<keyword evidence="3" id="KW-0328">Glycosyltransferase</keyword>
<dbReference type="EMBL" id="AP010904">
    <property type="protein sequence ID" value="BAH77017.1"/>
    <property type="molecule type" value="Genomic_DNA"/>
</dbReference>
<dbReference type="KEGG" id="dma:DMR_35260"/>
<dbReference type="eggNOG" id="COG5305">
    <property type="taxonomic scope" value="Bacteria"/>
</dbReference>
<dbReference type="GO" id="GO:0016763">
    <property type="term" value="F:pentosyltransferase activity"/>
    <property type="evidence" value="ECO:0007669"/>
    <property type="project" value="TreeGrafter"/>
</dbReference>
<proteinExistence type="predicted"/>
<keyword evidence="5 8" id="KW-0812">Transmembrane</keyword>
<dbReference type="GO" id="GO:0005886">
    <property type="term" value="C:plasma membrane"/>
    <property type="evidence" value="ECO:0007669"/>
    <property type="project" value="UniProtKB-SubCell"/>
</dbReference>
<sequence>MTPLAPWLPRSGPAATLPRTMQAPSVTPAAASAEPSRRMFWILLAAILALAAGLRLWQLDTPQLWEDDYLNLSRAALPADAIIAVQQRLGPADTIYDFQPPLHYLLLRAALAVQDSVLAARLPSLAAGLASILGLALLGAACAGRRAGLVVALLCTGSLFHVDISRAIKLYATFFCCSVFSMLLLTKAISAPRRRPLLLAGYAAVTAAMLWTGYQGLPILAAQGLWVIALFVGRKAPFDDPDRLSRLAAVALAMAVATAAWLPIAQGPFILQSFLANPGASLTPGLTFGFIADTLGGFFHSSYAASPVTVAGVLILAALGLLTCRNATTLLLILCAAVPAATLLTSRSDLRGIINWRHLIAALPAVTILAGAGASRLGGLFARPLPSRLAPAGALVVAGALAGLVLAGPLSQLGEYARRTLTNDRDFFRSVSRAPGPEAALTFTGWQRNARAFAARWHLGDAMAGPGDFDRPGYRRVLVADQIFAPGQRLRAAPEGALLASWSAAGLQSRLALAGFPSRAPLLLVPDTSGAAGYADDFRDHKAYRDAFSLQNMVADAEVSLLRPVRSSQPAAATWRFDLPPGSPAPKVTAVVEAALYKRHPSLPADSRLVIEASADGATFTPLATLGHDDFLLPDGTPRLEKRRFYEEVPFYQGVVRTARTEVDLTPYLATGSVRLRVRYLPGTSEGLLALAGVTVTGTGLAPVPDGGLAFYAANLARNCASPAYAPNVTFLGPRAMVFAAPDQAGLAETLPGGAVVNAPEALAAFSAANPDTPPAYVLPDAAGKPAVVVADPALGPGRGGAPLSDASPATGLELAGDAPLTVKTLTLDGRINAPVLTVGDARVPVPIAAPDGTVARLTPGGQGLLSFSPDFDPPDFTDRPTAHSLNMEASDSYPGYAGGVRCRAGTDCWFEYVFVSAFPVTELRVMAYPRLYGDAGTKRQCTVSYAADGGPLTTILSAEAEHDEQWNRMFDRRFARVRLPKPANQVTVRFTLVAEPSAEFWSPTRPIDRMTIEAVLDARNLPSVAVPPGRSELSLSGGPGNDFRVWFSDRTPGKERVWPGD</sequence>
<dbReference type="InterPro" id="IPR038731">
    <property type="entry name" value="RgtA/B/C-like"/>
</dbReference>
<feature type="transmembrane region" description="Helical" evidence="8">
    <location>
        <begin position="168"/>
        <end position="185"/>
    </location>
</feature>
<reference evidence="10 11" key="1">
    <citation type="journal article" date="2009" name="Genome Res.">
        <title>Whole genome sequence of Desulfovibrio magneticus strain RS-1 revealed common gene clusters in magnetotactic bacteria.</title>
        <authorList>
            <person name="Nakazawa H."/>
            <person name="Arakaki A."/>
            <person name="Narita-Yamada S."/>
            <person name="Yashiro I."/>
            <person name="Jinno K."/>
            <person name="Aoki N."/>
            <person name="Tsuruyama A."/>
            <person name="Okamura Y."/>
            <person name="Tanikawa S."/>
            <person name="Fujita N."/>
            <person name="Takeyama H."/>
            <person name="Matsunaga T."/>
        </authorList>
    </citation>
    <scope>NUCLEOTIDE SEQUENCE [LARGE SCALE GENOMIC DNA]</scope>
    <source>
        <strain evidence="11">ATCC 700980 / DSM 13731 / RS-1</strain>
    </source>
</reference>
<evidence type="ECO:0000313" key="11">
    <source>
        <dbReference type="Proteomes" id="UP000009071"/>
    </source>
</evidence>
<feature type="transmembrane region" description="Helical" evidence="8">
    <location>
        <begin position="358"/>
        <end position="377"/>
    </location>
</feature>
<evidence type="ECO:0000259" key="9">
    <source>
        <dbReference type="Pfam" id="PF13231"/>
    </source>
</evidence>
<dbReference type="HOGENOM" id="CLU_296971_0_0_7"/>
<feature type="transmembrane region" description="Helical" evidence="8">
    <location>
        <begin position="270"/>
        <end position="291"/>
    </location>
</feature>
<feature type="transmembrane region" description="Helical" evidence="8">
    <location>
        <begin position="122"/>
        <end position="140"/>
    </location>
</feature>
<feature type="transmembrane region" description="Helical" evidence="8">
    <location>
        <begin position="147"/>
        <end position="162"/>
    </location>
</feature>
<evidence type="ECO:0000256" key="6">
    <source>
        <dbReference type="ARBA" id="ARBA00022989"/>
    </source>
</evidence>
<feature type="transmembrane region" description="Helical" evidence="8">
    <location>
        <begin position="303"/>
        <end position="322"/>
    </location>
</feature>
<dbReference type="InterPro" id="IPR050297">
    <property type="entry name" value="LipidA_mod_glycosyltrf_83"/>
</dbReference>
<dbReference type="STRING" id="573370.DMR_35260"/>
<comment type="subcellular location">
    <subcellularLocation>
        <location evidence="1">Cell membrane</location>
        <topology evidence="1">Multi-pass membrane protein</topology>
    </subcellularLocation>
</comment>
<dbReference type="Proteomes" id="UP000009071">
    <property type="component" value="Chromosome"/>
</dbReference>
<evidence type="ECO:0000313" key="10">
    <source>
        <dbReference type="EMBL" id="BAH77017.1"/>
    </source>
</evidence>
<feature type="domain" description="Glycosyltransferase RgtA/B/C/D-like" evidence="9">
    <location>
        <begin position="99"/>
        <end position="261"/>
    </location>
</feature>
<keyword evidence="11" id="KW-1185">Reference proteome</keyword>
<dbReference type="AlphaFoldDB" id="C4XL76"/>
<keyword evidence="7 8" id="KW-0472">Membrane</keyword>
<gene>
    <name evidence="10" type="ordered locus">DMR_35260</name>
</gene>
<dbReference type="PANTHER" id="PTHR33908">
    <property type="entry name" value="MANNOSYLTRANSFERASE YKCB-RELATED"/>
    <property type="match status" value="1"/>
</dbReference>
<keyword evidence="6 8" id="KW-1133">Transmembrane helix</keyword>
<evidence type="ECO:0000256" key="4">
    <source>
        <dbReference type="ARBA" id="ARBA00022679"/>
    </source>
</evidence>
<evidence type="ECO:0000256" key="5">
    <source>
        <dbReference type="ARBA" id="ARBA00022692"/>
    </source>
</evidence>